<keyword evidence="3 8" id="KW-0812">Transmembrane</keyword>
<comment type="similarity">
    <text evidence="2">Belongs to the INSIG family.</text>
</comment>
<feature type="transmembrane region" description="Helical" evidence="8">
    <location>
        <begin position="624"/>
        <end position="645"/>
    </location>
</feature>
<evidence type="ECO:0000256" key="1">
    <source>
        <dbReference type="ARBA" id="ARBA00004477"/>
    </source>
</evidence>
<evidence type="ECO:0000256" key="6">
    <source>
        <dbReference type="ARBA" id="ARBA00023136"/>
    </source>
</evidence>
<accession>A0ABR1SR90</accession>
<keyword evidence="6 8" id="KW-0472">Membrane</keyword>
<name>A0ABR1SR90_9PEZI</name>
<comment type="subcellular location">
    <subcellularLocation>
        <location evidence="1">Endoplasmic reticulum membrane</location>
        <topology evidence="1">Multi-pass membrane protein</topology>
    </subcellularLocation>
</comment>
<evidence type="ECO:0000256" key="7">
    <source>
        <dbReference type="SAM" id="MobiDB-lite"/>
    </source>
</evidence>
<evidence type="ECO:0000256" key="5">
    <source>
        <dbReference type="ARBA" id="ARBA00022989"/>
    </source>
</evidence>
<dbReference type="Pfam" id="PF00400">
    <property type="entry name" value="WD40"/>
    <property type="match status" value="1"/>
</dbReference>
<evidence type="ECO:0000313" key="10">
    <source>
        <dbReference type="Proteomes" id="UP001396898"/>
    </source>
</evidence>
<evidence type="ECO:0000256" key="4">
    <source>
        <dbReference type="ARBA" id="ARBA00022824"/>
    </source>
</evidence>
<dbReference type="InterPro" id="IPR036322">
    <property type="entry name" value="WD40_repeat_dom_sf"/>
</dbReference>
<dbReference type="EMBL" id="JAQQWI010000005">
    <property type="protein sequence ID" value="KAK8036018.1"/>
    <property type="molecule type" value="Genomic_DNA"/>
</dbReference>
<dbReference type="PANTHER" id="PTHR44675">
    <property type="entry name" value="PAK1 INTERACTING PROTEIN 1"/>
    <property type="match status" value="1"/>
</dbReference>
<dbReference type="InterPro" id="IPR015943">
    <property type="entry name" value="WD40/YVTN_repeat-like_dom_sf"/>
</dbReference>
<feature type="transmembrane region" description="Helical" evidence="8">
    <location>
        <begin position="851"/>
        <end position="869"/>
    </location>
</feature>
<comment type="caution">
    <text evidence="9">The sequence shown here is derived from an EMBL/GenBank/DDBJ whole genome shotgun (WGS) entry which is preliminary data.</text>
</comment>
<reference evidence="9 10" key="1">
    <citation type="submission" date="2023-01" db="EMBL/GenBank/DDBJ databases">
        <title>Analysis of 21 Apiospora genomes using comparative genomics revels a genus with tremendous synthesis potential of carbohydrate active enzymes and secondary metabolites.</title>
        <authorList>
            <person name="Sorensen T."/>
        </authorList>
    </citation>
    <scope>NUCLEOTIDE SEQUENCE [LARGE SCALE GENOMIC DNA]</scope>
    <source>
        <strain evidence="9 10">CBS 20057</strain>
    </source>
</reference>
<proteinExistence type="inferred from homology"/>
<dbReference type="SUPFAM" id="SSF50978">
    <property type="entry name" value="WD40 repeat-like"/>
    <property type="match status" value="1"/>
</dbReference>
<dbReference type="InterPro" id="IPR001680">
    <property type="entry name" value="WD40_rpt"/>
</dbReference>
<keyword evidence="10" id="KW-1185">Reference proteome</keyword>
<evidence type="ECO:0000313" key="9">
    <source>
        <dbReference type="EMBL" id="KAK8036018.1"/>
    </source>
</evidence>
<feature type="transmembrane region" description="Helical" evidence="8">
    <location>
        <begin position="725"/>
        <end position="742"/>
    </location>
</feature>
<keyword evidence="4" id="KW-0256">Endoplasmic reticulum</keyword>
<gene>
    <name evidence="9" type="ORF">PG991_002091</name>
</gene>
<evidence type="ECO:0000256" key="3">
    <source>
        <dbReference type="ARBA" id="ARBA00022692"/>
    </source>
</evidence>
<feature type="compositionally biased region" description="Low complexity" evidence="7">
    <location>
        <begin position="9"/>
        <end position="21"/>
    </location>
</feature>
<protein>
    <submittedName>
        <fullName evidence="9">MAK11-like protein</fullName>
    </submittedName>
</protein>
<dbReference type="Proteomes" id="UP001396898">
    <property type="component" value="Unassembled WGS sequence"/>
</dbReference>
<dbReference type="Gene3D" id="2.130.10.10">
    <property type="entry name" value="YVTN repeat-like/Quinoprotein amine dehydrogenase"/>
    <property type="match status" value="2"/>
</dbReference>
<feature type="region of interest" description="Disordered" evidence="7">
    <location>
        <begin position="1"/>
        <end position="41"/>
    </location>
</feature>
<dbReference type="Pfam" id="PF07281">
    <property type="entry name" value="INSIG"/>
    <property type="match status" value="1"/>
</dbReference>
<evidence type="ECO:0000256" key="8">
    <source>
        <dbReference type="SAM" id="Phobius"/>
    </source>
</evidence>
<organism evidence="9 10">
    <name type="scientific">Apiospora marii</name>
    <dbReference type="NCBI Taxonomy" id="335849"/>
    <lineage>
        <taxon>Eukaryota</taxon>
        <taxon>Fungi</taxon>
        <taxon>Dikarya</taxon>
        <taxon>Ascomycota</taxon>
        <taxon>Pezizomycotina</taxon>
        <taxon>Sordariomycetes</taxon>
        <taxon>Xylariomycetidae</taxon>
        <taxon>Amphisphaeriales</taxon>
        <taxon>Apiosporaceae</taxon>
        <taxon>Apiospora</taxon>
    </lineage>
</organism>
<evidence type="ECO:0000256" key="2">
    <source>
        <dbReference type="ARBA" id="ARBA00007475"/>
    </source>
</evidence>
<sequence>MAKRKRTNAPASAPAAAAEEPVVTKKAKSSKPPKPSKSSAPVTLQIVTGSYDRVLHGVTATISADDQVEFADTFLFNAHTSAIRCLALSPPSAPEAGKAQKIMLATGGTDERINVYNISAHPPVRKDKDVLSAVAPRKILENSKNRELGTLLHHSSTITKLAFPTKSKLISASEDSTIAITRIRDMSMLSSIKVPIPKPQGRPSGDTAALGGAPSGVNDFAVHSSMKVMISLSKGERCMRLWNLLTGKKAGVLNFGRDLLQEIGEPRHSTGEGRKIIWHSNSEEFCVGFDRNLLIFGVDGQPRCKVMAESRTKIHDFCYLSTDDADKSILAVSTEDGRIVFLSTDEEDLVQPEEATDSKKATQLPTAKMLGQLGGKEGGVSGRIKAFSLLRPDQRKDEVFFACGSSDGKLRLFQVTLKELVKSQKSDKPAQVGKLIGTYNTDNRITCMEAFVMIPRPEDHDGPPILRPIPRRPFNNVNFTVPQNEELSPPPSPHPRNTPAMLNLDFLNSKLLNARLHNVVRGDDSYATGSGSGTISRAQSVKNLTSSTLFGIYSPSTTGIATQDEPSTPWGLESPTAPPLSAEDLAYALQKNPAHIHMERRRSSQHPPPPLREPLSRPVMAFHLALRATLLFGLGILYGALVARFQDRRKYATFQMEDAMATTYDVRYMAFWGVSGVVLGGLLPLFDGLWEDMCGQDSAVEDDDLLDQTRDGEIVLKGTTSSTDWALVARGIGAFIGIVYAIRKSTWTSTLQVSLTLALVNPFLWYLIDGTPAGFLFSAAIGLTGSLVLTGLKADMVPAPASASSIWNSFGAAEYGLLNVSSSAHASQPSQQSSGSTLVLGGLATKESVEMTIWMLSVLFCCGVCFGNIGRRLTLWKSRGGKGRWAEGDPPVRLLRARRVYISGVREEIRFFNG</sequence>
<dbReference type="PANTHER" id="PTHR44675:SF1">
    <property type="entry name" value="P21-ACTIVATED PROTEIN KINASE-INTERACTING PROTEIN 1"/>
    <property type="match status" value="1"/>
</dbReference>
<feature type="transmembrane region" description="Helical" evidence="8">
    <location>
        <begin position="763"/>
        <end position="789"/>
    </location>
</feature>
<dbReference type="InterPro" id="IPR025929">
    <property type="entry name" value="INSIG_fam"/>
</dbReference>
<keyword evidence="5 8" id="KW-1133">Transmembrane helix</keyword>
<dbReference type="SMART" id="SM00320">
    <property type="entry name" value="WD40"/>
    <property type="match status" value="4"/>
</dbReference>
<dbReference type="InterPro" id="IPR051959">
    <property type="entry name" value="PAK1-Kinase_Regulator"/>
</dbReference>
<feature type="transmembrane region" description="Helical" evidence="8">
    <location>
        <begin position="666"/>
        <end position="686"/>
    </location>
</feature>